<reference evidence="2 3" key="1">
    <citation type="journal article" date="2023" name="Plants (Basel)">
        <title>Bridging the Gap: Combining Genomics and Transcriptomics Approaches to Understand Stylosanthes scabra, an Orphan Legume from the Brazilian Caatinga.</title>
        <authorList>
            <person name="Ferreira-Neto J.R.C."/>
            <person name="da Silva M.D."/>
            <person name="Binneck E."/>
            <person name="de Melo N.F."/>
            <person name="da Silva R.H."/>
            <person name="de Melo A.L.T.M."/>
            <person name="Pandolfi V."/>
            <person name="Bustamante F.O."/>
            <person name="Brasileiro-Vidal A.C."/>
            <person name="Benko-Iseppon A.M."/>
        </authorList>
    </citation>
    <scope>NUCLEOTIDE SEQUENCE [LARGE SCALE GENOMIC DNA]</scope>
    <source>
        <tissue evidence="2">Leaves</tissue>
    </source>
</reference>
<protein>
    <submittedName>
        <fullName evidence="2">Uncharacterized protein</fullName>
    </submittedName>
</protein>
<comment type="caution">
    <text evidence="2">The sequence shown here is derived from an EMBL/GenBank/DDBJ whole genome shotgun (WGS) entry which is preliminary data.</text>
</comment>
<keyword evidence="3" id="KW-1185">Reference proteome</keyword>
<proteinExistence type="predicted"/>
<feature type="compositionally biased region" description="Basic and acidic residues" evidence="1">
    <location>
        <begin position="78"/>
        <end position="88"/>
    </location>
</feature>
<dbReference type="EMBL" id="JASCZI010007700">
    <property type="protein sequence ID" value="MED6117689.1"/>
    <property type="molecule type" value="Genomic_DNA"/>
</dbReference>
<dbReference type="Proteomes" id="UP001341840">
    <property type="component" value="Unassembled WGS sequence"/>
</dbReference>
<accession>A0ABU6R186</accession>
<gene>
    <name evidence="2" type="ORF">PIB30_112126</name>
</gene>
<name>A0ABU6R186_9FABA</name>
<evidence type="ECO:0000256" key="1">
    <source>
        <dbReference type="SAM" id="MobiDB-lite"/>
    </source>
</evidence>
<evidence type="ECO:0000313" key="3">
    <source>
        <dbReference type="Proteomes" id="UP001341840"/>
    </source>
</evidence>
<feature type="region of interest" description="Disordered" evidence="1">
    <location>
        <begin position="1"/>
        <end position="37"/>
    </location>
</feature>
<feature type="non-terminal residue" evidence="2">
    <location>
        <position position="1"/>
    </location>
</feature>
<sequence>EIDDLKARLPPQSSPNPSPIPSQTIPNPKGGINSITLRSGTTIQGNLKSAMPEESDEEVEEIIVDDQPQVEIDKEEMVETNAEDKTTKDNTPTPPFPQKAQKAKKAKDWDQDLLRTFGRVEVTIPLLDVIQQIPKY</sequence>
<organism evidence="2 3">
    <name type="scientific">Stylosanthes scabra</name>
    <dbReference type="NCBI Taxonomy" id="79078"/>
    <lineage>
        <taxon>Eukaryota</taxon>
        <taxon>Viridiplantae</taxon>
        <taxon>Streptophyta</taxon>
        <taxon>Embryophyta</taxon>
        <taxon>Tracheophyta</taxon>
        <taxon>Spermatophyta</taxon>
        <taxon>Magnoliopsida</taxon>
        <taxon>eudicotyledons</taxon>
        <taxon>Gunneridae</taxon>
        <taxon>Pentapetalae</taxon>
        <taxon>rosids</taxon>
        <taxon>fabids</taxon>
        <taxon>Fabales</taxon>
        <taxon>Fabaceae</taxon>
        <taxon>Papilionoideae</taxon>
        <taxon>50 kb inversion clade</taxon>
        <taxon>dalbergioids sensu lato</taxon>
        <taxon>Dalbergieae</taxon>
        <taxon>Pterocarpus clade</taxon>
        <taxon>Stylosanthes</taxon>
    </lineage>
</organism>
<evidence type="ECO:0000313" key="2">
    <source>
        <dbReference type="EMBL" id="MED6117689.1"/>
    </source>
</evidence>
<feature type="non-terminal residue" evidence="2">
    <location>
        <position position="136"/>
    </location>
</feature>
<feature type="region of interest" description="Disordered" evidence="1">
    <location>
        <begin position="78"/>
        <end position="108"/>
    </location>
</feature>